<reference evidence="1" key="1">
    <citation type="submission" date="2022-08" db="EMBL/GenBank/DDBJ databases">
        <title>Genome sequencing of akame (Lates japonicus).</title>
        <authorList>
            <person name="Hashiguchi Y."/>
            <person name="Takahashi H."/>
        </authorList>
    </citation>
    <scope>NUCLEOTIDE SEQUENCE</scope>
    <source>
        <strain evidence="1">Kochi</strain>
    </source>
</reference>
<name>A0AAD3MAH7_LATJO</name>
<protein>
    <submittedName>
        <fullName evidence="1">Uncharacterized protein</fullName>
    </submittedName>
</protein>
<evidence type="ECO:0000313" key="2">
    <source>
        <dbReference type="Proteomes" id="UP001279410"/>
    </source>
</evidence>
<evidence type="ECO:0000313" key="1">
    <source>
        <dbReference type="EMBL" id="GLD50226.1"/>
    </source>
</evidence>
<dbReference type="EMBL" id="BRZM01000009">
    <property type="protein sequence ID" value="GLD50226.1"/>
    <property type="molecule type" value="Genomic_DNA"/>
</dbReference>
<dbReference type="AlphaFoldDB" id="A0AAD3MAH7"/>
<gene>
    <name evidence="1" type="ORF">AKAME5_000357700</name>
</gene>
<accession>A0AAD3MAH7</accession>
<proteinExistence type="predicted"/>
<sequence>MQVCRSHSRVTPAAPHHRNQALYKYPALPLPRCQAVASASFRLLRLRPLIRLVSQAPSLCPSLLRLESPPSHQPSPKPVQLVSTIISITILICSQQRCSQTDSHGKLLKGAWVYWLSCAEAAGLSESHKEQCCRINTSALGSWSFSGLSL</sequence>
<organism evidence="1 2">
    <name type="scientific">Lates japonicus</name>
    <name type="common">Japanese lates</name>
    <dbReference type="NCBI Taxonomy" id="270547"/>
    <lineage>
        <taxon>Eukaryota</taxon>
        <taxon>Metazoa</taxon>
        <taxon>Chordata</taxon>
        <taxon>Craniata</taxon>
        <taxon>Vertebrata</taxon>
        <taxon>Euteleostomi</taxon>
        <taxon>Actinopterygii</taxon>
        <taxon>Neopterygii</taxon>
        <taxon>Teleostei</taxon>
        <taxon>Neoteleostei</taxon>
        <taxon>Acanthomorphata</taxon>
        <taxon>Carangaria</taxon>
        <taxon>Carangaria incertae sedis</taxon>
        <taxon>Centropomidae</taxon>
        <taxon>Lates</taxon>
    </lineage>
</organism>
<dbReference type="Proteomes" id="UP001279410">
    <property type="component" value="Unassembled WGS sequence"/>
</dbReference>
<comment type="caution">
    <text evidence="1">The sequence shown here is derived from an EMBL/GenBank/DDBJ whole genome shotgun (WGS) entry which is preliminary data.</text>
</comment>
<keyword evidence="2" id="KW-1185">Reference proteome</keyword>